<evidence type="ECO:0000313" key="2">
    <source>
        <dbReference type="EMBL" id="BAC67272.1"/>
    </source>
</evidence>
<dbReference type="PROSITE" id="PS50940">
    <property type="entry name" value="CHIT_BIND_II"/>
    <property type="match status" value="1"/>
</dbReference>
<accession>Q80LS5</accession>
<dbReference type="EMBL" id="AP006270">
    <property type="protein sequence ID" value="BAC67272.1"/>
    <property type="molecule type" value="Genomic_DNA"/>
</dbReference>
<evidence type="ECO:0000259" key="1">
    <source>
        <dbReference type="PROSITE" id="PS50940"/>
    </source>
</evidence>
<reference evidence="2 3" key="1">
    <citation type="journal article" date="2003" name="Virology">
        <title>Genome sequence and organization of a nucleopolyhedrovirus isolated from the smaller tea tortrix, Adoxophyes honmai.</title>
        <authorList>
            <person name="Nakai M."/>
            <person name="Goto C."/>
            <person name="Kang W."/>
            <person name="Shikata M."/>
            <person name="Luque T."/>
            <person name="Kunimi Y."/>
        </authorList>
    </citation>
    <scope>NUCLEOTIDE SEQUENCE [LARGE SCALE GENOMIC DNA]</scope>
    <source>
        <strain evidence="2 3">ADN001</strain>
    </source>
</reference>
<dbReference type="InterPro" id="IPR036508">
    <property type="entry name" value="Chitin-bd_dom_sf"/>
</dbReference>
<sequence>MWLLLAFFIVVKLLVFNQLQRMHLDLHNNKICPNGYHGLAPDPFECDSYYLCPQTIQMFCPPGQQFDLDKQLCVEQSFKSGCLGRLYQNLLL</sequence>
<proteinExistence type="predicted"/>
<dbReference type="GO" id="GO:0008061">
    <property type="term" value="F:chitin binding"/>
    <property type="evidence" value="ECO:0007669"/>
    <property type="project" value="InterPro"/>
</dbReference>
<dbReference type="SUPFAM" id="SSF57625">
    <property type="entry name" value="Invertebrate chitin-binding proteins"/>
    <property type="match status" value="1"/>
</dbReference>
<dbReference type="GeneID" id="1485776"/>
<protein>
    <recommendedName>
        <fullName evidence="1">Chitin-binding type-2 domain-containing protein</fullName>
    </recommendedName>
</protein>
<feature type="domain" description="Chitin-binding type-2" evidence="1">
    <location>
        <begin position="29"/>
        <end position="84"/>
    </location>
</feature>
<dbReference type="RefSeq" id="NP_818668.1">
    <property type="nucleotide sequence ID" value="NC_004690.1"/>
</dbReference>
<keyword evidence="3" id="KW-1185">Reference proteome</keyword>
<dbReference type="Proteomes" id="UP000232720">
    <property type="component" value="Genome"/>
</dbReference>
<evidence type="ECO:0000313" key="3">
    <source>
        <dbReference type="Proteomes" id="UP000232720"/>
    </source>
</evidence>
<dbReference type="Gene3D" id="2.170.140.10">
    <property type="entry name" value="Chitin binding domain"/>
    <property type="match status" value="1"/>
</dbReference>
<dbReference type="SMART" id="SM00494">
    <property type="entry name" value="ChtBD2"/>
    <property type="match status" value="1"/>
</dbReference>
<dbReference type="Pfam" id="PF01607">
    <property type="entry name" value="CBM_14"/>
    <property type="match status" value="1"/>
</dbReference>
<organism evidence="2 3">
    <name type="scientific">Adoxophyes honmai nucleopolyhedrovirus</name>
    <dbReference type="NCBI Taxonomy" id="224399"/>
    <lineage>
        <taxon>Viruses</taxon>
        <taxon>Viruses incertae sedis</taxon>
        <taxon>Naldaviricetes</taxon>
        <taxon>Lefavirales</taxon>
        <taxon>Baculoviridae</taxon>
        <taxon>Alphabaculovirus</taxon>
        <taxon>Alphabaculovirus adhonmai</taxon>
    </lineage>
</organism>
<dbReference type="GO" id="GO:0005576">
    <property type="term" value="C:extracellular region"/>
    <property type="evidence" value="ECO:0007669"/>
    <property type="project" value="InterPro"/>
</dbReference>
<organismHost>
    <name type="scientific">Adoxophyes honmai</name>
    <name type="common">Smaller tea tortrix moth</name>
    <dbReference type="NCBI Taxonomy" id="85585"/>
</organismHost>
<dbReference type="CAZy" id="CBM14">
    <property type="family name" value="Carbohydrate-Binding Module Family 14"/>
</dbReference>
<dbReference type="InterPro" id="IPR002557">
    <property type="entry name" value="Chitin-bd_dom"/>
</dbReference>
<dbReference type="KEGG" id="vg:1485776"/>
<dbReference type="OrthoDB" id="24819at10239"/>
<name>Q80LS5_NPVAH</name>